<dbReference type="GO" id="GO:0003723">
    <property type="term" value="F:RNA binding"/>
    <property type="evidence" value="ECO:0007669"/>
    <property type="project" value="InterPro"/>
</dbReference>
<dbReference type="PANTHER" id="PTHR21600:SF44">
    <property type="entry name" value="RIBOSOMAL LARGE SUBUNIT PSEUDOURIDINE SYNTHASE D"/>
    <property type="match status" value="1"/>
</dbReference>
<keyword evidence="4" id="KW-0413">Isomerase</keyword>
<dbReference type="SUPFAM" id="SSF55120">
    <property type="entry name" value="Pseudouridine synthase"/>
    <property type="match status" value="1"/>
</dbReference>
<name>A0A7X3CTA0_9BACL</name>
<dbReference type="Gene3D" id="3.30.2350.10">
    <property type="entry name" value="Pseudouridine synthase"/>
    <property type="match status" value="1"/>
</dbReference>
<dbReference type="Proteomes" id="UP000450917">
    <property type="component" value="Unassembled WGS sequence"/>
</dbReference>
<dbReference type="AlphaFoldDB" id="A0A7X3CTA0"/>
<keyword evidence="7" id="KW-1185">Reference proteome</keyword>
<dbReference type="EC" id="5.4.99.-" evidence="4"/>
<proteinExistence type="inferred from homology"/>
<evidence type="ECO:0000313" key="7">
    <source>
        <dbReference type="Proteomes" id="UP000450917"/>
    </source>
</evidence>
<dbReference type="PANTHER" id="PTHR21600">
    <property type="entry name" value="MITOCHONDRIAL RNA PSEUDOURIDINE SYNTHASE"/>
    <property type="match status" value="1"/>
</dbReference>
<dbReference type="InterPro" id="IPR006145">
    <property type="entry name" value="PsdUridine_synth_RsuA/RluA"/>
</dbReference>
<protein>
    <recommendedName>
        <fullName evidence="4">Pseudouridine synthase</fullName>
        <ecNumber evidence="4">5.4.99.-</ecNumber>
    </recommendedName>
</protein>
<dbReference type="Pfam" id="PF00849">
    <property type="entry name" value="PseudoU_synth_2"/>
    <property type="match status" value="1"/>
</dbReference>
<dbReference type="EMBL" id="WNZX01000006">
    <property type="protein sequence ID" value="MUG70872.1"/>
    <property type="molecule type" value="Genomic_DNA"/>
</dbReference>
<comment type="caution">
    <text evidence="6">The sequence shown here is derived from an EMBL/GenBank/DDBJ whole genome shotgun (WGS) entry which is preliminary data.</text>
</comment>
<evidence type="ECO:0000256" key="1">
    <source>
        <dbReference type="ARBA" id="ARBA00000073"/>
    </source>
</evidence>
<dbReference type="GO" id="GO:0140098">
    <property type="term" value="F:catalytic activity, acting on RNA"/>
    <property type="evidence" value="ECO:0007669"/>
    <property type="project" value="UniProtKB-ARBA"/>
</dbReference>
<comment type="function">
    <text evidence="4">Responsible for synthesis of pseudouridine from uracil.</text>
</comment>
<evidence type="ECO:0000259" key="5">
    <source>
        <dbReference type="Pfam" id="PF00849"/>
    </source>
</evidence>
<dbReference type="RefSeq" id="WP_141334966.1">
    <property type="nucleotide sequence ID" value="NZ_JBDLZV010000001.1"/>
</dbReference>
<dbReference type="InterPro" id="IPR050188">
    <property type="entry name" value="RluA_PseudoU_synthase"/>
</dbReference>
<accession>A0A7X3CTA0</accession>
<dbReference type="NCBIfam" id="TIGR00005">
    <property type="entry name" value="rluA_subfam"/>
    <property type="match status" value="1"/>
</dbReference>
<feature type="active site" evidence="3">
    <location>
        <position position="139"/>
    </location>
</feature>
<dbReference type="GO" id="GO:0009982">
    <property type="term" value="F:pseudouridine synthase activity"/>
    <property type="evidence" value="ECO:0007669"/>
    <property type="project" value="InterPro"/>
</dbReference>
<reference evidence="6 7" key="1">
    <citation type="submission" date="2019-11" db="EMBL/GenBank/DDBJ databases">
        <title>Draft genome sequences of five Paenibacillus species of dairy origin.</title>
        <authorList>
            <person name="Olajide A.M."/>
            <person name="Chen S."/>
            <person name="Lapointe G."/>
        </authorList>
    </citation>
    <scope>NUCLEOTIDE SEQUENCE [LARGE SCALE GENOMIC DNA]</scope>
    <source>
        <strain evidence="6 7">2CS3</strain>
    </source>
</reference>
<dbReference type="InterPro" id="IPR020103">
    <property type="entry name" value="PsdUridine_synth_cat_dom_sf"/>
</dbReference>
<evidence type="ECO:0000256" key="4">
    <source>
        <dbReference type="RuleBase" id="RU362028"/>
    </source>
</evidence>
<comment type="similarity">
    <text evidence="2 4">Belongs to the pseudouridine synthase RluA family.</text>
</comment>
<gene>
    <name evidence="6" type="ORF">GNP93_09290</name>
</gene>
<feature type="domain" description="Pseudouridine synthase RsuA/RluA-like" evidence="5">
    <location>
        <begin position="93"/>
        <end position="243"/>
    </location>
</feature>
<organism evidence="6 7">
    <name type="scientific">Paenibacillus validus</name>
    <dbReference type="NCBI Taxonomy" id="44253"/>
    <lineage>
        <taxon>Bacteria</taxon>
        <taxon>Bacillati</taxon>
        <taxon>Bacillota</taxon>
        <taxon>Bacilli</taxon>
        <taxon>Bacillales</taxon>
        <taxon>Paenibacillaceae</taxon>
        <taxon>Paenibacillus</taxon>
    </lineage>
</organism>
<dbReference type="InterPro" id="IPR006225">
    <property type="entry name" value="PsdUridine_synth_RluC/D"/>
</dbReference>
<sequence>MTTYYKPLEYVVPPEDDGIVLRTVLRSRLGVSRKLLSRLKMTEQGITVNGERKYIDVKVRTGDRVAVRMIEEQSDDIMPQPMPLNILYEDEELLVLNKEAGLIVHPTHGHYTGTIANGVVHYWRERGENFRFRPIHRLDQETSGALAVAKNPYVHQQISEQMQAHQLKKEYLAIVHGRMADDAGTVNAPIDRNPDAPHLRIVTETGYAAVTHYRIERRFAEATLVRLRLETGRTHQIRVHMQHLGHPLLGDKLYGFKSESAEAGIDRHALHACTLGLTHPTLKRWMEFEAPMPDDMEHCLARLAR</sequence>
<comment type="catalytic activity">
    <reaction evidence="1 4">
        <text>a uridine in RNA = a pseudouridine in RNA</text>
        <dbReference type="Rhea" id="RHEA:48348"/>
        <dbReference type="Rhea" id="RHEA-COMP:12068"/>
        <dbReference type="Rhea" id="RHEA-COMP:12069"/>
        <dbReference type="ChEBI" id="CHEBI:65314"/>
        <dbReference type="ChEBI" id="CHEBI:65315"/>
    </reaction>
</comment>
<evidence type="ECO:0000256" key="2">
    <source>
        <dbReference type="ARBA" id="ARBA00010876"/>
    </source>
</evidence>
<dbReference type="GO" id="GO:0000455">
    <property type="term" value="P:enzyme-directed rRNA pseudouridine synthesis"/>
    <property type="evidence" value="ECO:0007669"/>
    <property type="project" value="TreeGrafter"/>
</dbReference>
<evidence type="ECO:0000256" key="3">
    <source>
        <dbReference type="PIRSR" id="PIRSR606225-1"/>
    </source>
</evidence>
<dbReference type="CDD" id="cd02869">
    <property type="entry name" value="PseudoU_synth_RluA_like"/>
    <property type="match status" value="1"/>
</dbReference>
<evidence type="ECO:0000313" key="6">
    <source>
        <dbReference type="EMBL" id="MUG70872.1"/>
    </source>
</evidence>